<reference evidence="1" key="1">
    <citation type="submission" date="2021-02" db="EMBL/GenBank/DDBJ databases">
        <authorList>
            <person name="Bekaert M."/>
        </authorList>
    </citation>
    <scope>NUCLEOTIDE SEQUENCE</scope>
    <source>
        <strain evidence="1">IoA-00</strain>
    </source>
</reference>
<accession>A0A7R8CYH3</accession>
<gene>
    <name evidence="1" type="ORF">LSAA_12103</name>
</gene>
<organism evidence="1 2">
    <name type="scientific">Lepeophtheirus salmonis</name>
    <name type="common">Salmon louse</name>
    <name type="synonym">Caligus salmonis</name>
    <dbReference type="NCBI Taxonomy" id="72036"/>
    <lineage>
        <taxon>Eukaryota</taxon>
        <taxon>Metazoa</taxon>
        <taxon>Ecdysozoa</taxon>
        <taxon>Arthropoda</taxon>
        <taxon>Crustacea</taxon>
        <taxon>Multicrustacea</taxon>
        <taxon>Hexanauplia</taxon>
        <taxon>Copepoda</taxon>
        <taxon>Siphonostomatoida</taxon>
        <taxon>Caligidae</taxon>
        <taxon>Lepeophtheirus</taxon>
    </lineage>
</organism>
<proteinExistence type="predicted"/>
<name>A0A7R8CYH3_LEPSM</name>
<dbReference type="AlphaFoldDB" id="A0A7R8CYH3"/>
<evidence type="ECO:0000313" key="1">
    <source>
        <dbReference type="EMBL" id="CAF2969479.1"/>
    </source>
</evidence>
<sequence length="128" mass="14506">MCNAMPCFKLRSRCFKIRTCTCVRASEWSSFVPKVSSESFDEEEGNYGSMEEEVRRRSKKTNIKNGPSGQCHHYYTTSVQKADSSSSFISYLKFKTFYLEEDSSGGRATPLFISPSSRGCESSARPYL</sequence>
<dbReference type="Proteomes" id="UP000675881">
    <property type="component" value="Chromosome 6"/>
</dbReference>
<evidence type="ECO:0000313" key="2">
    <source>
        <dbReference type="Proteomes" id="UP000675881"/>
    </source>
</evidence>
<keyword evidence="2" id="KW-1185">Reference proteome</keyword>
<dbReference type="EMBL" id="HG994585">
    <property type="protein sequence ID" value="CAF2969479.1"/>
    <property type="molecule type" value="Genomic_DNA"/>
</dbReference>
<protein>
    <submittedName>
        <fullName evidence="1">(salmon louse) hypothetical protein</fullName>
    </submittedName>
</protein>